<proteinExistence type="inferred from homology"/>
<comment type="similarity">
    <text evidence="1">Belongs to the 'GDXG' lipolytic enzyme family.</text>
</comment>
<dbReference type="InterPro" id="IPR033140">
    <property type="entry name" value="Lipase_GDXG_put_SER_AS"/>
</dbReference>
<reference evidence="5 6" key="1">
    <citation type="submission" date="2020-01" db="EMBL/GenBank/DDBJ databases">
        <authorList>
            <consortium name="DOE Joint Genome Institute"/>
            <person name="Haridas S."/>
            <person name="Albert R."/>
            <person name="Binder M."/>
            <person name="Bloem J."/>
            <person name="Labutti K."/>
            <person name="Salamov A."/>
            <person name="Andreopoulos B."/>
            <person name="Baker S.E."/>
            <person name="Barry K."/>
            <person name="Bills G."/>
            <person name="Bluhm B.H."/>
            <person name="Cannon C."/>
            <person name="Castanera R."/>
            <person name="Culley D.E."/>
            <person name="Daum C."/>
            <person name="Ezra D."/>
            <person name="Gonzalez J.B."/>
            <person name="Henrissat B."/>
            <person name="Kuo A."/>
            <person name="Liang C."/>
            <person name="Lipzen A."/>
            <person name="Lutzoni F."/>
            <person name="Magnuson J."/>
            <person name="Mondo S."/>
            <person name="Nolan M."/>
            <person name="Ohm R."/>
            <person name="Pangilinan J."/>
            <person name="Park H.-J.H."/>
            <person name="Ramirez L."/>
            <person name="Alfaro M."/>
            <person name="Sun H."/>
            <person name="Tritt A."/>
            <person name="Yoshinaga Y."/>
            <person name="Zwiers L.-H.L."/>
            <person name="Turgeon B.G."/>
            <person name="Goodwin S.B."/>
            <person name="Spatafora J.W."/>
            <person name="Crous P.W."/>
            <person name="Grigoriev I.V."/>
        </authorList>
    </citation>
    <scope>NUCLEOTIDE SEQUENCE [LARGE SCALE GENOMIC DNA]</scope>
    <source>
        <strain evidence="5 6">CBS 611.86</strain>
    </source>
</reference>
<comment type="caution">
    <text evidence="5">The sequence shown here is derived from an EMBL/GenBank/DDBJ whole genome shotgun (WGS) entry which is preliminary data.</text>
</comment>
<dbReference type="Pfam" id="PF07859">
    <property type="entry name" value="Abhydrolase_3"/>
    <property type="match status" value="1"/>
</dbReference>
<name>A0A7C8M1Z1_9PLEO</name>
<evidence type="ECO:0000256" key="1">
    <source>
        <dbReference type="ARBA" id="ARBA00010515"/>
    </source>
</evidence>
<keyword evidence="6" id="KW-1185">Reference proteome</keyword>
<keyword evidence="2 5" id="KW-0378">Hydrolase</keyword>
<dbReference type="PANTHER" id="PTHR48081">
    <property type="entry name" value="AB HYDROLASE SUPERFAMILY PROTEIN C4A8.06C"/>
    <property type="match status" value="1"/>
</dbReference>
<dbReference type="AlphaFoldDB" id="A0A7C8M1Z1"/>
<feature type="active site" evidence="3">
    <location>
        <position position="181"/>
    </location>
</feature>
<sequence length="348" mass="38696">MATDTLDGLTTAMKERPIVSHGDSPILITHRTERSLYTRIIQFVVRRLRSVLVGAKGKHPEGSIKLHPHKIIHRTCRVSERIIEDTYLYDIIPHKTPVKAVRKKIYYFCGGGWQTPPSSQHWQICSKLARDIPDTSITLVSYPLAPNNPASSAFPKLLKLYRNLMQAAHEAGHKVILAGDSSGGNIALALVLEALQEDADAGKSDTEGARRPHPGAIMAICPSTDLTRSNPDIEKLQQFDPLLTPAFIKETAKAWYADWAPTDRRVSPINADLSLLKTNGVKVHGVTGSYDILSPDGVIFRDRCAEEGVSGEWLQWDKQMHCFVLTWPYGVPEGREAVGWIIDVLKKE</sequence>
<dbReference type="Proteomes" id="UP000481861">
    <property type="component" value="Unassembled WGS sequence"/>
</dbReference>
<dbReference type="InterPro" id="IPR013094">
    <property type="entry name" value="AB_hydrolase_3"/>
</dbReference>
<dbReference type="InterPro" id="IPR029058">
    <property type="entry name" value="AB_hydrolase_fold"/>
</dbReference>
<evidence type="ECO:0000256" key="3">
    <source>
        <dbReference type="PROSITE-ProRule" id="PRU10038"/>
    </source>
</evidence>
<dbReference type="OrthoDB" id="2152029at2759"/>
<protein>
    <submittedName>
        <fullName evidence="5">Alpha/beta hydrolase fold-domain-containing protein</fullName>
    </submittedName>
</protein>
<dbReference type="InterPro" id="IPR050300">
    <property type="entry name" value="GDXG_lipolytic_enzyme"/>
</dbReference>
<dbReference type="Gene3D" id="3.40.50.1820">
    <property type="entry name" value="alpha/beta hydrolase"/>
    <property type="match status" value="1"/>
</dbReference>
<dbReference type="EMBL" id="JAADJZ010000031">
    <property type="protein sequence ID" value="KAF2865718.1"/>
    <property type="molecule type" value="Genomic_DNA"/>
</dbReference>
<organism evidence="5 6">
    <name type="scientific">Massariosphaeria phaeospora</name>
    <dbReference type="NCBI Taxonomy" id="100035"/>
    <lineage>
        <taxon>Eukaryota</taxon>
        <taxon>Fungi</taxon>
        <taxon>Dikarya</taxon>
        <taxon>Ascomycota</taxon>
        <taxon>Pezizomycotina</taxon>
        <taxon>Dothideomycetes</taxon>
        <taxon>Pleosporomycetidae</taxon>
        <taxon>Pleosporales</taxon>
        <taxon>Pleosporales incertae sedis</taxon>
        <taxon>Massariosphaeria</taxon>
    </lineage>
</organism>
<dbReference type="PROSITE" id="PS01174">
    <property type="entry name" value="LIPASE_GDXG_SER"/>
    <property type="match status" value="1"/>
</dbReference>
<evidence type="ECO:0000259" key="4">
    <source>
        <dbReference type="Pfam" id="PF07859"/>
    </source>
</evidence>
<dbReference type="PANTHER" id="PTHR48081:SF8">
    <property type="entry name" value="ALPHA_BETA HYDROLASE FOLD-3 DOMAIN-CONTAINING PROTEIN-RELATED"/>
    <property type="match status" value="1"/>
</dbReference>
<evidence type="ECO:0000313" key="5">
    <source>
        <dbReference type="EMBL" id="KAF2865718.1"/>
    </source>
</evidence>
<dbReference type="GO" id="GO:0016787">
    <property type="term" value="F:hydrolase activity"/>
    <property type="evidence" value="ECO:0007669"/>
    <property type="project" value="UniProtKB-KW"/>
</dbReference>
<dbReference type="SUPFAM" id="SSF53474">
    <property type="entry name" value="alpha/beta-Hydrolases"/>
    <property type="match status" value="1"/>
</dbReference>
<feature type="domain" description="Alpha/beta hydrolase fold-3" evidence="4">
    <location>
        <begin position="106"/>
        <end position="324"/>
    </location>
</feature>
<accession>A0A7C8M1Z1</accession>
<gene>
    <name evidence="5" type="ORF">BDV95DRAFT_585741</name>
</gene>
<evidence type="ECO:0000313" key="6">
    <source>
        <dbReference type="Proteomes" id="UP000481861"/>
    </source>
</evidence>
<evidence type="ECO:0000256" key="2">
    <source>
        <dbReference type="ARBA" id="ARBA00022801"/>
    </source>
</evidence>